<organism evidence="4 5">
    <name type="scientific">Volvox reticuliferus</name>
    <dbReference type="NCBI Taxonomy" id="1737510"/>
    <lineage>
        <taxon>Eukaryota</taxon>
        <taxon>Viridiplantae</taxon>
        <taxon>Chlorophyta</taxon>
        <taxon>core chlorophytes</taxon>
        <taxon>Chlorophyceae</taxon>
        <taxon>CS clade</taxon>
        <taxon>Chlamydomonadales</taxon>
        <taxon>Volvocaceae</taxon>
        <taxon>Volvox</taxon>
    </lineage>
</organism>
<dbReference type="EMBL" id="BNCQ01000004">
    <property type="protein sequence ID" value="GIL97711.1"/>
    <property type="molecule type" value="Genomic_DNA"/>
</dbReference>
<evidence type="ECO:0000313" key="5">
    <source>
        <dbReference type="Proteomes" id="UP000722791"/>
    </source>
</evidence>
<feature type="signal peptide" evidence="2">
    <location>
        <begin position="1"/>
        <end position="21"/>
    </location>
</feature>
<evidence type="ECO:0008006" key="7">
    <source>
        <dbReference type="Google" id="ProtNLM"/>
    </source>
</evidence>
<gene>
    <name evidence="3" type="ORF">Vretifemale_20943</name>
    <name evidence="4" type="ORF">Vretimale_3286</name>
</gene>
<evidence type="ECO:0000313" key="6">
    <source>
        <dbReference type="Proteomes" id="UP000747110"/>
    </source>
</evidence>
<dbReference type="EMBL" id="BNCP01000114">
    <property type="protein sequence ID" value="GIL93544.1"/>
    <property type="molecule type" value="Genomic_DNA"/>
</dbReference>
<feature type="chain" id="PRO_5036271687" description="Secreted protein" evidence="2">
    <location>
        <begin position="22"/>
        <end position="227"/>
    </location>
</feature>
<dbReference type="Proteomes" id="UP000722791">
    <property type="component" value="Unassembled WGS sequence"/>
</dbReference>
<reference evidence="4" key="1">
    <citation type="journal article" date="2021" name="Proc. Natl. Acad. Sci. U.S.A.">
        <title>Three genomes in the algal genus Volvox reveal the fate of a haploid sex-determining region after a transition to homothallism.</title>
        <authorList>
            <person name="Yamamoto K."/>
            <person name="Hamaji T."/>
            <person name="Kawai-Toyooka H."/>
            <person name="Matsuzaki R."/>
            <person name="Takahashi F."/>
            <person name="Nishimura Y."/>
            <person name="Kawachi M."/>
            <person name="Noguchi H."/>
            <person name="Minakuchi Y."/>
            <person name="Umen J.G."/>
            <person name="Toyoda A."/>
            <person name="Nozaki H."/>
        </authorList>
    </citation>
    <scope>NUCLEOTIDE SEQUENCE</scope>
    <source>
        <strain evidence="4">NIES-3785</strain>
        <strain evidence="3">NIES-3786</strain>
    </source>
</reference>
<feature type="region of interest" description="Disordered" evidence="1">
    <location>
        <begin position="114"/>
        <end position="166"/>
    </location>
</feature>
<evidence type="ECO:0000313" key="3">
    <source>
        <dbReference type="EMBL" id="GIL93544.1"/>
    </source>
</evidence>
<dbReference type="AlphaFoldDB" id="A0A8J4G4L4"/>
<feature type="compositionally biased region" description="Basic and acidic residues" evidence="1">
    <location>
        <begin position="154"/>
        <end position="165"/>
    </location>
</feature>
<comment type="caution">
    <text evidence="4">The sequence shown here is derived from an EMBL/GenBank/DDBJ whole genome shotgun (WGS) entry which is preliminary data.</text>
</comment>
<evidence type="ECO:0000256" key="2">
    <source>
        <dbReference type="SAM" id="SignalP"/>
    </source>
</evidence>
<keyword evidence="6" id="KW-1185">Reference proteome</keyword>
<evidence type="ECO:0000313" key="4">
    <source>
        <dbReference type="EMBL" id="GIL97711.1"/>
    </source>
</evidence>
<evidence type="ECO:0000256" key="1">
    <source>
        <dbReference type="SAM" id="MobiDB-lite"/>
    </source>
</evidence>
<sequence length="227" mass="23945">MRYRHSARMRSTLSWILAASSTLVNEPHTSTVGNMGQAGCGMYAVRQVSRAKGVAICAPVSRATAVRFFAIQSAASSQLICFPMVYVRPPDVSTGESREMAPQTWLVESATASDVLESDEGDGEDGNSGGGRNGLGDGGGRRKWRGGGGCNRRGLGDERRGEDIGRLAGGGESELLLLVVAKPCSNRLARQCCRPKTGHTATLVSESSLLSDDSAVTANLEQRVSGR</sequence>
<dbReference type="Proteomes" id="UP000747110">
    <property type="component" value="Unassembled WGS sequence"/>
</dbReference>
<name>A0A8J4G4L4_9CHLO</name>
<feature type="compositionally biased region" description="Gly residues" evidence="1">
    <location>
        <begin position="126"/>
        <end position="138"/>
    </location>
</feature>
<feature type="compositionally biased region" description="Acidic residues" evidence="1">
    <location>
        <begin position="116"/>
        <end position="125"/>
    </location>
</feature>
<keyword evidence="2" id="KW-0732">Signal</keyword>
<proteinExistence type="predicted"/>
<protein>
    <recommendedName>
        <fullName evidence="7">Secreted protein</fullName>
    </recommendedName>
</protein>
<accession>A0A8J4G4L4</accession>